<comment type="cofactor">
    <cofactor evidence="1">
        <name>Zn(2+)</name>
        <dbReference type="ChEBI" id="CHEBI:29105"/>
    </cofactor>
</comment>
<dbReference type="InterPro" id="IPR050072">
    <property type="entry name" value="Peptidase_M20A"/>
</dbReference>
<evidence type="ECO:0000256" key="4">
    <source>
        <dbReference type="ARBA" id="ARBA00022801"/>
    </source>
</evidence>
<dbReference type="GO" id="GO:0046872">
    <property type="term" value="F:metal ion binding"/>
    <property type="evidence" value="ECO:0007669"/>
    <property type="project" value="UniProtKB-KW"/>
</dbReference>
<evidence type="ECO:0000256" key="2">
    <source>
        <dbReference type="ARBA" id="ARBA00006247"/>
    </source>
</evidence>
<dbReference type="Gene3D" id="3.40.630.10">
    <property type="entry name" value="Zn peptidases"/>
    <property type="match status" value="1"/>
</dbReference>
<dbReference type="InterPro" id="IPR036264">
    <property type="entry name" value="Bact_exopeptidase_dim_dom"/>
</dbReference>
<dbReference type="RefSeq" id="WP_201329523.1">
    <property type="nucleotide sequence ID" value="NZ_AP023214.1"/>
</dbReference>
<dbReference type="KEGG" id="crr:CRDco_0160"/>
<feature type="domain" description="Peptidase M20 dimerisation" evidence="7">
    <location>
        <begin position="159"/>
        <end position="253"/>
    </location>
</feature>
<evidence type="ECO:0000256" key="1">
    <source>
        <dbReference type="ARBA" id="ARBA00001947"/>
    </source>
</evidence>
<keyword evidence="6" id="KW-0170">Cobalt</keyword>
<evidence type="ECO:0000313" key="8">
    <source>
        <dbReference type="EMBL" id="BCG49234.1"/>
    </source>
</evidence>
<dbReference type="InterPro" id="IPR011650">
    <property type="entry name" value="Peptidase_M20_dimer"/>
</dbReference>
<dbReference type="GO" id="GO:0016787">
    <property type="term" value="F:hydrolase activity"/>
    <property type="evidence" value="ECO:0007669"/>
    <property type="project" value="UniProtKB-KW"/>
</dbReference>
<dbReference type="SUPFAM" id="SSF55031">
    <property type="entry name" value="Bacterial exopeptidase dimerisation domain"/>
    <property type="match status" value="1"/>
</dbReference>
<dbReference type="SUPFAM" id="SSF53187">
    <property type="entry name" value="Zn-dependent exopeptidases"/>
    <property type="match status" value="1"/>
</dbReference>
<organism evidence="8 9">
    <name type="scientific">Candidatus Carsonella ruddii</name>
    <name type="common">Diaphorina cf. continua</name>
    <dbReference type="NCBI Taxonomy" id="2661587"/>
    <lineage>
        <taxon>Bacteria</taxon>
        <taxon>Pseudomonadati</taxon>
        <taxon>Pseudomonadota</taxon>
        <taxon>Gammaproteobacteria</taxon>
        <taxon>Oceanospirillales</taxon>
        <taxon>Halomonadaceae</taxon>
        <taxon>Zymobacter group</taxon>
        <taxon>Candidatus Carsonella</taxon>
    </lineage>
</organism>
<dbReference type="PANTHER" id="PTHR43808">
    <property type="entry name" value="ACETYLORNITHINE DEACETYLASE"/>
    <property type="match status" value="1"/>
</dbReference>
<evidence type="ECO:0000259" key="7">
    <source>
        <dbReference type="Pfam" id="PF07687"/>
    </source>
</evidence>
<dbReference type="EMBL" id="AP023214">
    <property type="protein sequence ID" value="BCG49234.1"/>
    <property type="molecule type" value="Genomic_DNA"/>
</dbReference>
<protein>
    <submittedName>
        <fullName evidence="8">Succinyl-diaminopimelate desuccinylase</fullName>
    </submittedName>
</protein>
<proteinExistence type="inferred from homology"/>
<dbReference type="AlphaFoldDB" id="A0A7R7ACE2"/>
<dbReference type="Proteomes" id="UP000595596">
    <property type="component" value="Chromosome"/>
</dbReference>
<accession>A0A7R7ACE2</accession>
<evidence type="ECO:0000256" key="5">
    <source>
        <dbReference type="ARBA" id="ARBA00022833"/>
    </source>
</evidence>
<dbReference type="PANTHER" id="PTHR43808:SF8">
    <property type="entry name" value="PEPTIDASE M20 DIMERISATION DOMAIN-CONTAINING PROTEIN"/>
    <property type="match status" value="1"/>
</dbReference>
<dbReference type="Pfam" id="PF07687">
    <property type="entry name" value="M20_dimer"/>
    <property type="match status" value="1"/>
</dbReference>
<dbReference type="Pfam" id="PF01546">
    <property type="entry name" value="Peptidase_M20"/>
    <property type="match status" value="1"/>
</dbReference>
<evidence type="ECO:0000256" key="6">
    <source>
        <dbReference type="ARBA" id="ARBA00023285"/>
    </source>
</evidence>
<keyword evidence="9" id="KW-1185">Reference proteome</keyword>
<sequence length="349" mass="41775">MLFNFYIFLLFFLNKKTLSYCKEIIFVEIIKYLKLNKFEIIKIRKVINLLIIDKKKEIYAGHIDIVESGYISWIKKNFSCICYKKKIICRGVVDMKGGICAFLFLSKNKNFILTNDEENLSIYGTQYIVNILIYRKKKYYLFYSGEPTSDSQIGDNIRISRRGSYNFNLIFIGKQKHCAYIGKNIINYSIQKLIKINKNIFYNEIFEINNIFSGSGIDNTTPNIFYVKINYRFFHYKNIILFKKKIFQFLKKKKNYFKWIFSGIPFICYKNFYLKLIFNSVNYIQNIFPKINFLGGTSDLRYCYYFYNKSNCFEIGLLNNTIHKTNENSDFDNIYILYLILKKFKNGIK</sequence>
<gene>
    <name evidence="8" type="primary">dapE</name>
    <name evidence="8" type="ORF">CRDco_0160</name>
</gene>
<dbReference type="Gene3D" id="3.30.70.360">
    <property type="match status" value="1"/>
</dbReference>
<keyword evidence="3" id="KW-0479">Metal-binding</keyword>
<name>A0A7R7ACE2_CARRU</name>
<keyword evidence="4" id="KW-0378">Hydrolase</keyword>
<dbReference type="InterPro" id="IPR002933">
    <property type="entry name" value="Peptidase_M20"/>
</dbReference>
<keyword evidence="5" id="KW-0862">Zinc</keyword>
<evidence type="ECO:0000256" key="3">
    <source>
        <dbReference type="ARBA" id="ARBA00022723"/>
    </source>
</evidence>
<reference evidence="8 9" key="1">
    <citation type="journal article" date="2020" name="Genome Biol. Evol.">
        <title>Comparative Genomics Underlines Multiple Roles of Profftella, an Obligate Symbiont of Psyllids: Providing Toxins, Vitamins, and Carotenoids.</title>
        <authorList>
            <person name="Nakabachi A."/>
            <person name="Piel J."/>
            <person name="Malenovsky I."/>
            <person name="Hirose Y."/>
        </authorList>
    </citation>
    <scope>NUCLEOTIDE SEQUENCE [LARGE SCALE GENOMIC DNA]</scope>
    <source>
        <strain evidence="8 9">Dco</strain>
    </source>
</reference>
<evidence type="ECO:0000313" key="9">
    <source>
        <dbReference type="Proteomes" id="UP000595596"/>
    </source>
</evidence>
<comment type="similarity">
    <text evidence="2">Belongs to the peptidase M20A family.</text>
</comment>